<feature type="non-terminal residue" evidence="1">
    <location>
        <position position="1"/>
    </location>
</feature>
<name>A0A943HKN7_STRPA</name>
<dbReference type="EMBL" id="JAGZFP010000022">
    <property type="protein sequence ID" value="MBS5359133.1"/>
    <property type="molecule type" value="Genomic_DNA"/>
</dbReference>
<sequence length="35" mass="3614">LAEIEVNRKMLADLAVNDAAAFTALADAAKAKLGK</sequence>
<keyword evidence="1" id="KW-0687">Ribonucleoprotein</keyword>
<accession>A0A943HKN7</accession>
<dbReference type="SUPFAM" id="SSF74731">
    <property type="entry name" value="Ribosomal protein L20"/>
    <property type="match status" value="1"/>
</dbReference>
<dbReference type="GO" id="GO:0005840">
    <property type="term" value="C:ribosome"/>
    <property type="evidence" value="ECO:0007669"/>
    <property type="project" value="UniProtKB-KW"/>
</dbReference>
<protein>
    <submittedName>
        <fullName evidence="1">50S ribosomal protein L20</fullName>
    </submittedName>
</protein>
<dbReference type="Gene3D" id="1.10.1900.20">
    <property type="entry name" value="Ribosomal protein L20"/>
    <property type="match status" value="1"/>
</dbReference>
<proteinExistence type="predicted"/>
<evidence type="ECO:0000313" key="2">
    <source>
        <dbReference type="Proteomes" id="UP000709219"/>
    </source>
</evidence>
<evidence type="ECO:0000313" key="1">
    <source>
        <dbReference type="EMBL" id="MBS5359133.1"/>
    </source>
</evidence>
<organism evidence="1 2">
    <name type="scientific">Streptococcus parasanguinis</name>
    <dbReference type="NCBI Taxonomy" id="1318"/>
    <lineage>
        <taxon>Bacteria</taxon>
        <taxon>Bacillati</taxon>
        <taxon>Bacillota</taxon>
        <taxon>Bacilli</taxon>
        <taxon>Lactobacillales</taxon>
        <taxon>Streptococcaceae</taxon>
        <taxon>Streptococcus</taxon>
    </lineage>
</organism>
<comment type="caution">
    <text evidence="1">The sequence shown here is derived from an EMBL/GenBank/DDBJ whole genome shotgun (WGS) entry which is preliminary data.</text>
</comment>
<keyword evidence="1" id="KW-0689">Ribosomal protein</keyword>
<dbReference type="AlphaFoldDB" id="A0A943HKN7"/>
<dbReference type="Proteomes" id="UP000709219">
    <property type="component" value="Unassembled WGS sequence"/>
</dbReference>
<gene>
    <name evidence="1" type="ORF">KHX87_08555</name>
</gene>
<dbReference type="InterPro" id="IPR035566">
    <property type="entry name" value="Ribosomal_protein_bL20_C"/>
</dbReference>
<reference evidence="1" key="1">
    <citation type="submission" date="2021-02" db="EMBL/GenBank/DDBJ databases">
        <title>Infant gut strain persistence is associated with maternal origin, phylogeny, and functional potential including surface adhesion and iron acquisition.</title>
        <authorList>
            <person name="Lou Y.C."/>
        </authorList>
    </citation>
    <scope>NUCLEOTIDE SEQUENCE</scope>
    <source>
        <strain evidence="1">L3_098_011G1_dasL3_098_011G1_concoct_7</strain>
    </source>
</reference>